<feature type="compositionally biased region" description="Basic and acidic residues" evidence="1">
    <location>
        <begin position="44"/>
        <end position="64"/>
    </location>
</feature>
<dbReference type="AlphaFoldDB" id="A0A1E4T973"/>
<protein>
    <submittedName>
        <fullName evidence="2">Uncharacterized protein</fullName>
    </submittedName>
</protein>
<reference evidence="3" key="1">
    <citation type="submission" date="2016-02" db="EMBL/GenBank/DDBJ databases">
        <title>Comparative genomics of biotechnologically important yeasts.</title>
        <authorList>
            <consortium name="DOE Joint Genome Institute"/>
            <person name="Riley R."/>
            <person name="Haridas S."/>
            <person name="Wolfe K.H."/>
            <person name="Lopes M.R."/>
            <person name="Hittinger C.T."/>
            <person name="Goker M."/>
            <person name="Salamov A."/>
            <person name="Wisecaver J."/>
            <person name="Long T.M."/>
            <person name="Aerts A.L."/>
            <person name="Barry K."/>
            <person name="Choi C."/>
            <person name="Clum A."/>
            <person name="Coughlan A.Y."/>
            <person name="Deshpande S."/>
            <person name="Douglass A.P."/>
            <person name="Hanson S.J."/>
            <person name="Klenk H.-P."/>
            <person name="Labutti K."/>
            <person name="Lapidus A."/>
            <person name="Lindquist E."/>
            <person name="Lipzen A."/>
            <person name="Meier-Kolthoff J.P."/>
            <person name="Ohm R.A."/>
            <person name="Otillar R.P."/>
            <person name="Pangilinan J."/>
            <person name="Peng Y."/>
            <person name="Rokas A."/>
            <person name="Rosa C.A."/>
            <person name="Scheuner C."/>
            <person name="Sibirny A.A."/>
            <person name="Slot J.C."/>
            <person name="Stielow J.B."/>
            <person name="Sun H."/>
            <person name="Kurtzman C.P."/>
            <person name="Blackwell M."/>
            <person name="Jeffries T.W."/>
            <person name="Grigoriev I.V."/>
        </authorList>
    </citation>
    <scope>NUCLEOTIDE SEQUENCE [LARGE SCALE GENOMIC DNA]</scope>
    <source>
        <strain evidence="3">NRRL Y-17796</strain>
    </source>
</reference>
<keyword evidence="3" id="KW-1185">Reference proteome</keyword>
<sequence length="145" mass="15846">MTTGRINQITIIVRGPEGPRNVSFLTPQISAARQRKPSHPVALLKEEVPDPESRPKDGYPRRPQDPSLPGQKLPGLQVFPINPPQPPAGLATRAGDRRRIPMASQTRPLPASSLPAPSSEEDSSFCSPSAFRFGTIRPLFWPITP</sequence>
<proteinExistence type="predicted"/>
<evidence type="ECO:0000313" key="2">
    <source>
        <dbReference type="EMBL" id="ODV88327.1"/>
    </source>
</evidence>
<dbReference type="EMBL" id="KV453845">
    <property type="protein sequence ID" value="ODV88327.1"/>
    <property type="molecule type" value="Genomic_DNA"/>
</dbReference>
<accession>A0A1E4T973</accession>
<dbReference type="Proteomes" id="UP000095023">
    <property type="component" value="Unassembled WGS sequence"/>
</dbReference>
<feature type="region of interest" description="Disordered" evidence="1">
    <location>
        <begin position="28"/>
        <end position="128"/>
    </location>
</feature>
<evidence type="ECO:0000256" key="1">
    <source>
        <dbReference type="SAM" id="MobiDB-lite"/>
    </source>
</evidence>
<gene>
    <name evidence="2" type="ORF">CANCADRAFT_4632</name>
</gene>
<organism evidence="2 3">
    <name type="scientific">Tortispora caseinolytica NRRL Y-17796</name>
    <dbReference type="NCBI Taxonomy" id="767744"/>
    <lineage>
        <taxon>Eukaryota</taxon>
        <taxon>Fungi</taxon>
        <taxon>Dikarya</taxon>
        <taxon>Ascomycota</taxon>
        <taxon>Saccharomycotina</taxon>
        <taxon>Trigonopsidomycetes</taxon>
        <taxon>Trigonopsidales</taxon>
        <taxon>Trigonopsidaceae</taxon>
        <taxon>Tortispora</taxon>
    </lineage>
</organism>
<evidence type="ECO:0000313" key="3">
    <source>
        <dbReference type="Proteomes" id="UP000095023"/>
    </source>
</evidence>
<feature type="compositionally biased region" description="Low complexity" evidence="1">
    <location>
        <begin position="108"/>
        <end position="128"/>
    </location>
</feature>
<name>A0A1E4T973_9ASCO</name>